<protein>
    <submittedName>
        <fullName evidence="1">HEAT repeat protein</fullName>
    </submittedName>
</protein>
<dbReference type="Gene3D" id="1.25.10.10">
    <property type="entry name" value="Leucine-rich Repeat Variant"/>
    <property type="match status" value="1"/>
</dbReference>
<organism evidence="1 2">
    <name type="scientific">Enterovirga rhinocerotis</name>
    <dbReference type="NCBI Taxonomy" id="1339210"/>
    <lineage>
        <taxon>Bacteria</taxon>
        <taxon>Pseudomonadati</taxon>
        <taxon>Pseudomonadota</taxon>
        <taxon>Alphaproteobacteria</taxon>
        <taxon>Hyphomicrobiales</taxon>
        <taxon>Methylobacteriaceae</taxon>
        <taxon>Enterovirga</taxon>
    </lineage>
</organism>
<dbReference type="InterPro" id="IPR016024">
    <property type="entry name" value="ARM-type_fold"/>
</dbReference>
<name>A0A4R7BSW4_9HYPH</name>
<dbReference type="EMBL" id="SNZR01000016">
    <property type="protein sequence ID" value="TDR87187.1"/>
    <property type="molecule type" value="Genomic_DNA"/>
</dbReference>
<dbReference type="InterPro" id="IPR011989">
    <property type="entry name" value="ARM-like"/>
</dbReference>
<reference evidence="1 2" key="1">
    <citation type="submission" date="2019-03" db="EMBL/GenBank/DDBJ databases">
        <title>Genomic Encyclopedia of Type Strains, Phase IV (KMG-IV): sequencing the most valuable type-strain genomes for metagenomic binning, comparative biology and taxonomic classification.</title>
        <authorList>
            <person name="Goeker M."/>
        </authorList>
    </citation>
    <scope>NUCLEOTIDE SEQUENCE [LARGE SCALE GENOMIC DNA]</scope>
    <source>
        <strain evidence="1 2">DSM 25903</strain>
    </source>
</reference>
<dbReference type="Pfam" id="PF13646">
    <property type="entry name" value="HEAT_2"/>
    <property type="match status" value="1"/>
</dbReference>
<dbReference type="Proteomes" id="UP000295122">
    <property type="component" value="Unassembled WGS sequence"/>
</dbReference>
<dbReference type="SUPFAM" id="SSF48371">
    <property type="entry name" value="ARM repeat"/>
    <property type="match status" value="1"/>
</dbReference>
<dbReference type="AlphaFoldDB" id="A0A4R7BSW4"/>
<sequence>MQSLPSVDIDDLFRRAMIGLDDDDLGSIDDPTGWIAIGRLQRMANRAVLEMALTFCVDTDPLKRRVGAHVLAQLGHSKPGFEPVFVEERLAGLIGLLEAERDGRRDPGVLAAVCTAFGHLPDIRAIPSLLALMSHRDPNVRSGVVHGLSGHEDDAAIEGLIALSEDPADRVRDWATFELGQVIEMDTPTIRAALHARLDDACHDVRNEAIEGLARRGDRSVLPFLIRELEAGVALPLLDAATMLATPELCEALAATQKGGLVIGAKHGP</sequence>
<accession>A0A4R7BSW4</accession>
<comment type="caution">
    <text evidence="1">The sequence shown here is derived from an EMBL/GenBank/DDBJ whole genome shotgun (WGS) entry which is preliminary data.</text>
</comment>
<proteinExistence type="predicted"/>
<evidence type="ECO:0000313" key="1">
    <source>
        <dbReference type="EMBL" id="TDR87187.1"/>
    </source>
</evidence>
<keyword evidence="2" id="KW-1185">Reference proteome</keyword>
<gene>
    <name evidence="1" type="ORF">EV668_4267</name>
</gene>
<evidence type="ECO:0000313" key="2">
    <source>
        <dbReference type="Proteomes" id="UP000295122"/>
    </source>
</evidence>